<feature type="domain" description="Calcineurin-like phosphoesterase" evidence="7">
    <location>
        <begin position="282"/>
        <end position="506"/>
    </location>
</feature>
<dbReference type="EMBL" id="QUTA01001453">
    <property type="protein sequence ID" value="RHY32957.1"/>
    <property type="molecule type" value="Genomic_DNA"/>
</dbReference>
<dbReference type="SUPFAM" id="SSF56300">
    <property type="entry name" value="Metallo-dependent phosphatases"/>
    <property type="match status" value="1"/>
</dbReference>
<comment type="subcellular location">
    <subcellularLocation>
        <location evidence="1">Secreted</location>
    </subcellularLocation>
</comment>
<dbReference type="EC" id="3.1.3.2" evidence="6"/>
<gene>
    <name evidence="10" type="ORF">DYB25_012851</name>
    <name evidence="13" type="ORF">DYB26_013789</name>
    <name evidence="12" type="ORF">DYB30_006232</name>
    <name evidence="11" type="ORF">DYB34_003809</name>
</gene>
<evidence type="ECO:0000313" key="12">
    <source>
        <dbReference type="EMBL" id="RHY76587.1"/>
    </source>
</evidence>
<evidence type="ECO:0000256" key="3">
    <source>
        <dbReference type="ARBA" id="ARBA00022525"/>
    </source>
</evidence>
<evidence type="ECO:0000313" key="16">
    <source>
        <dbReference type="Proteomes" id="UP000283543"/>
    </source>
</evidence>
<comment type="similarity">
    <text evidence="6">Belongs to the metallophosphoesterase superfamily. Purple acid phosphatase family.</text>
</comment>
<dbReference type="EMBL" id="QUTF01000178">
    <property type="protein sequence ID" value="RHZ42932.1"/>
    <property type="molecule type" value="Genomic_DNA"/>
</dbReference>
<dbReference type="InterPro" id="IPR015914">
    <property type="entry name" value="PAPs_N"/>
</dbReference>
<feature type="domain" description="Purple acid phosphatase N-terminal" evidence="9">
    <location>
        <begin position="162"/>
        <end position="269"/>
    </location>
</feature>
<feature type="chain" id="PRO_5035956010" description="Purple acid phosphatase" evidence="6">
    <location>
        <begin position="21"/>
        <end position="599"/>
    </location>
</feature>
<feature type="domain" description="Purple acid phosphatase C-terminal" evidence="8">
    <location>
        <begin position="527"/>
        <end position="585"/>
    </location>
</feature>
<dbReference type="InterPro" id="IPR041792">
    <property type="entry name" value="MPP_PAP"/>
</dbReference>
<dbReference type="PANTHER" id="PTHR45778">
    <property type="entry name" value="PURPLE ACID PHOSPHATASE-RELATED"/>
    <property type="match status" value="1"/>
</dbReference>
<evidence type="ECO:0000313" key="15">
    <source>
        <dbReference type="Proteomes" id="UP000266643"/>
    </source>
</evidence>
<dbReference type="VEuPathDB" id="FungiDB:H257_17959"/>
<dbReference type="EMBL" id="QUTB01006894">
    <property type="protein sequence ID" value="RHY48196.1"/>
    <property type="molecule type" value="Genomic_DNA"/>
</dbReference>
<dbReference type="Proteomes" id="UP000286510">
    <property type="component" value="Unassembled WGS sequence"/>
</dbReference>
<comment type="catalytic activity">
    <reaction evidence="6">
        <text>a phosphate monoester + H2O = an alcohol + phosphate</text>
        <dbReference type="Rhea" id="RHEA:15017"/>
        <dbReference type="ChEBI" id="CHEBI:15377"/>
        <dbReference type="ChEBI" id="CHEBI:30879"/>
        <dbReference type="ChEBI" id="CHEBI:43474"/>
        <dbReference type="ChEBI" id="CHEBI:67140"/>
        <dbReference type="EC" id="3.1.3.2"/>
    </reaction>
</comment>
<dbReference type="Proteomes" id="UP000266239">
    <property type="component" value="Unassembled WGS sequence"/>
</dbReference>
<organism evidence="10 14">
    <name type="scientific">Aphanomyces astaci</name>
    <name type="common">Crayfish plague agent</name>
    <dbReference type="NCBI Taxonomy" id="112090"/>
    <lineage>
        <taxon>Eukaryota</taxon>
        <taxon>Sar</taxon>
        <taxon>Stramenopiles</taxon>
        <taxon>Oomycota</taxon>
        <taxon>Saprolegniomycetes</taxon>
        <taxon>Saprolegniales</taxon>
        <taxon>Verrucalvaceae</taxon>
        <taxon>Aphanomyces</taxon>
    </lineage>
</organism>
<dbReference type="Proteomes" id="UP000283543">
    <property type="component" value="Unassembled WGS sequence"/>
</dbReference>
<dbReference type="InterPro" id="IPR004843">
    <property type="entry name" value="Calcineurin-like_PHP"/>
</dbReference>
<keyword evidence="5" id="KW-0325">Glycoprotein</keyword>
<dbReference type="SUPFAM" id="SSF49363">
    <property type="entry name" value="Purple acid phosphatase, N-terminal domain"/>
    <property type="match status" value="1"/>
</dbReference>
<dbReference type="AlphaFoldDB" id="A0A397BZJ2"/>
<keyword evidence="4 6" id="KW-0732">Signal</keyword>
<dbReference type="GO" id="GO:0003993">
    <property type="term" value="F:acid phosphatase activity"/>
    <property type="evidence" value="ECO:0007669"/>
    <property type="project" value="UniProtKB-EC"/>
</dbReference>
<evidence type="ECO:0000256" key="4">
    <source>
        <dbReference type="ARBA" id="ARBA00022729"/>
    </source>
</evidence>
<evidence type="ECO:0000259" key="7">
    <source>
        <dbReference type="Pfam" id="PF00149"/>
    </source>
</evidence>
<evidence type="ECO:0000313" key="11">
    <source>
        <dbReference type="EMBL" id="RHY48196.1"/>
    </source>
</evidence>
<feature type="signal peptide" evidence="6">
    <location>
        <begin position="1"/>
        <end position="20"/>
    </location>
</feature>
<reference evidence="14 15" key="1">
    <citation type="submission" date="2018-08" db="EMBL/GenBank/DDBJ databases">
        <title>Aphanomyces genome sequencing and annotation.</title>
        <authorList>
            <person name="Minardi D."/>
            <person name="Oidtmann B."/>
            <person name="Van Der Giezen M."/>
            <person name="Studholme D.J."/>
        </authorList>
    </citation>
    <scope>NUCLEOTIDE SEQUENCE [LARGE SCALE GENOMIC DNA]</scope>
    <source>
        <strain evidence="12 15">D2</strain>
        <strain evidence="13 17">FDL457</strain>
        <strain evidence="11 16">Si</strain>
        <strain evidence="10 14">Yx</strain>
    </source>
</reference>
<keyword evidence="3" id="KW-0964">Secreted</keyword>
<name>A0A397BZJ2_APHAT</name>
<dbReference type="GO" id="GO:0046872">
    <property type="term" value="F:metal ion binding"/>
    <property type="evidence" value="ECO:0007669"/>
    <property type="project" value="InterPro"/>
</dbReference>
<accession>A0A397BZJ2</accession>
<evidence type="ECO:0000313" key="10">
    <source>
        <dbReference type="EMBL" id="RHY32957.1"/>
    </source>
</evidence>
<evidence type="ECO:0000256" key="5">
    <source>
        <dbReference type="ARBA" id="ARBA00023180"/>
    </source>
</evidence>
<proteinExistence type="inferred from homology"/>
<dbReference type="Proteomes" id="UP000266643">
    <property type="component" value="Unassembled WGS sequence"/>
</dbReference>
<dbReference type="InterPro" id="IPR008963">
    <property type="entry name" value="Purple_acid_Pase-like_N"/>
</dbReference>
<dbReference type="InterPro" id="IPR025733">
    <property type="entry name" value="PAPs_C"/>
</dbReference>
<keyword evidence="6" id="KW-0378">Hydrolase</keyword>
<comment type="caution">
    <text evidence="10">The sequence shown here is derived from an EMBL/GenBank/DDBJ whole genome shotgun (WGS) entry which is preliminary data.</text>
</comment>
<evidence type="ECO:0000256" key="2">
    <source>
        <dbReference type="ARBA" id="ARBA00011738"/>
    </source>
</evidence>
<evidence type="ECO:0000313" key="17">
    <source>
        <dbReference type="Proteomes" id="UP000286510"/>
    </source>
</evidence>
<sequence length="599" mass="65391">MKVFAPLSALVFAAVQASHSATWMGATHHMHSTADVCGSAHLSQCDFPMSGRRLEESSDSITVSSTSLAHLAKVDVTFHVATGNATDRVTAYCANNVADTADSEYIDFQPAGGNPKATLTFGPLLNMRCDYQFRYLKNLGNKTFQTLAVSPVVKMVRGNTEPLQVHIALTKNQDEMSISWTSDKVKCPTVRYYTETDSRESDEFTYVAATGASYTAADMCSAPANITSAQLYIPSGVHYTGVIKNIPAGATVKYQVGSNASGWSKIKDFVMPDLASKEASSFFVFGDVGTWVTATNGTGLPGRSAGTLQRVADDLDRGDHNYQAVLHVGDLSYADSIGYEWEQFMSLIEPVASQLPYMVSVGNHEYCYLNSTKAIDISGEAKTFYPIKPKASSGGECGVPTALRFNVPDNGNKVFWYSFNAGLAHHVVLSSEHDFNAGSRLRKWLEADLAAVDRTVLPWVFVHFHRSMYVSMSGTFTYTDILRPALEPVLKKYAVDAFFSGHTHAYERTCPVLDQTCVTGPNGEAKGPVHIMIGSAGKALDPEPWESRAWSIKQLRTYGYGRLHVHNATHAQVEFVLNSDGTVADNSWIVSDHKWNVVA</sequence>
<evidence type="ECO:0000259" key="9">
    <source>
        <dbReference type="Pfam" id="PF16656"/>
    </source>
</evidence>
<dbReference type="Gene3D" id="3.60.21.10">
    <property type="match status" value="1"/>
</dbReference>
<protein>
    <recommendedName>
        <fullName evidence="6">Purple acid phosphatase</fullName>
        <ecNumber evidence="6">3.1.3.2</ecNumber>
    </recommendedName>
</protein>
<evidence type="ECO:0000313" key="13">
    <source>
        <dbReference type="EMBL" id="RHZ42932.1"/>
    </source>
</evidence>
<dbReference type="Pfam" id="PF14008">
    <property type="entry name" value="Metallophos_C"/>
    <property type="match status" value="1"/>
</dbReference>
<dbReference type="Pfam" id="PF16656">
    <property type="entry name" value="Pur_ac_phosph_N"/>
    <property type="match status" value="1"/>
</dbReference>
<dbReference type="CDD" id="cd00839">
    <property type="entry name" value="MPP_PAPs"/>
    <property type="match status" value="1"/>
</dbReference>
<evidence type="ECO:0000313" key="14">
    <source>
        <dbReference type="Proteomes" id="UP000266239"/>
    </source>
</evidence>
<dbReference type="PANTHER" id="PTHR45778:SF7">
    <property type="entry name" value="PURPLE ACID PHOSPHATASE"/>
    <property type="match status" value="1"/>
</dbReference>
<dbReference type="InterPro" id="IPR029052">
    <property type="entry name" value="Metallo-depent_PP-like"/>
</dbReference>
<dbReference type="Pfam" id="PF00149">
    <property type="entry name" value="Metallophos"/>
    <property type="match status" value="1"/>
</dbReference>
<comment type="subunit">
    <text evidence="2">Homodimer.</text>
</comment>
<evidence type="ECO:0000256" key="1">
    <source>
        <dbReference type="ARBA" id="ARBA00004613"/>
    </source>
</evidence>
<evidence type="ECO:0000256" key="6">
    <source>
        <dbReference type="RuleBase" id="RU361203"/>
    </source>
</evidence>
<dbReference type="EMBL" id="QUTD01002169">
    <property type="protein sequence ID" value="RHY76587.1"/>
    <property type="molecule type" value="Genomic_DNA"/>
</dbReference>
<evidence type="ECO:0000259" key="8">
    <source>
        <dbReference type="Pfam" id="PF14008"/>
    </source>
</evidence>
<dbReference type="Gene3D" id="2.60.40.380">
    <property type="entry name" value="Purple acid phosphatase-like, N-terminal"/>
    <property type="match status" value="1"/>
</dbReference>
<dbReference type="GO" id="GO:0005576">
    <property type="term" value="C:extracellular region"/>
    <property type="evidence" value="ECO:0007669"/>
    <property type="project" value="UniProtKB-SubCell"/>
</dbReference>